<dbReference type="Ensembl" id="ENSEAST00005024375.1">
    <property type="protein sequence ID" value="ENSEASP00005022462.1"/>
    <property type="gene ID" value="ENSEASG00005015261.1"/>
</dbReference>
<feature type="domain" description="FANCI solenoid 4" evidence="4">
    <location>
        <begin position="989"/>
        <end position="1244"/>
    </location>
</feature>
<evidence type="ECO:0000259" key="3">
    <source>
        <dbReference type="Pfam" id="PF14677"/>
    </source>
</evidence>
<dbReference type="AlphaFoldDB" id="A0A8C4M6V1"/>
<dbReference type="Pfam" id="PF14676">
    <property type="entry name" value="FANCI_S2"/>
    <property type="match status" value="1"/>
</dbReference>
<feature type="domain" description="FANCI solenoid 1" evidence="1">
    <location>
        <begin position="23"/>
        <end position="234"/>
    </location>
</feature>
<dbReference type="InterPro" id="IPR026171">
    <property type="entry name" value="FANCI"/>
</dbReference>
<gene>
    <name evidence="7" type="primary">FANCI</name>
</gene>
<dbReference type="PANTHER" id="PTHR21818">
    <property type="entry name" value="BC025462 PROTEIN"/>
    <property type="match status" value="1"/>
</dbReference>
<dbReference type="Pfam" id="PF14675">
    <property type="entry name" value="FANCI_S1"/>
    <property type="match status" value="1"/>
</dbReference>
<dbReference type="Pfam" id="PF14679">
    <property type="entry name" value="FANCI_HD1"/>
    <property type="match status" value="1"/>
</dbReference>
<dbReference type="CDD" id="cd11720">
    <property type="entry name" value="FANCI"/>
    <property type="match status" value="1"/>
</dbReference>
<dbReference type="InterPro" id="IPR029315">
    <property type="entry name" value="FANCI_S2"/>
</dbReference>
<feature type="domain" description="FANCI helical" evidence="5">
    <location>
        <begin position="238"/>
        <end position="324"/>
    </location>
</feature>
<name>A0A8C4M6V1_EQUAS</name>
<dbReference type="InterPro" id="IPR029313">
    <property type="entry name" value="FANCI_S3"/>
</dbReference>
<evidence type="ECO:0000259" key="1">
    <source>
        <dbReference type="Pfam" id="PF14675"/>
    </source>
</evidence>
<evidence type="ECO:0000259" key="2">
    <source>
        <dbReference type="Pfam" id="PF14676"/>
    </source>
</evidence>
<dbReference type="PANTHER" id="PTHR21818:SF0">
    <property type="entry name" value="FANCONI ANEMIA GROUP I PROTEIN"/>
    <property type="match status" value="1"/>
</dbReference>
<dbReference type="Pfam" id="PF14678">
    <property type="entry name" value="FANCI_S4"/>
    <property type="match status" value="1"/>
</dbReference>
<organism evidence="7">
    <name type="scientific">Equus asinus asinus</name>
    <dbReference type="NCBI Taxonomy" id="83772"/>
    <lineage>
        <taxon>Eukaryota</taxon>
        <taxon>Metazoa</taxon>
        <taxon>Chordata</taxon>
        <taxon>Craniata</taxon>
        <taxon>Vertebrata</taxon>
        <taxon>Euteleostomi</taxon>
        <taxon>Mammalia</taxon>
        <taxon>Eutheria</taxon>
        <taxon>Laurasiatheria</taxon>
        <taxon>Perissodactyla</taxon>
        <taxon>Equidae</taxon>
        <taxon>Equus</taxon>
    </lineage>
</organism>
<feature type="domain" description="FANCI helical" evidence="6">
    <location>
        <begin position="509"/>
        <end position="732"/>
    </location>
</feature>
<evidence type="ECO:0000259" key="5">
    <source>
        <dbReference type="Pfam" id="PF14679"/>
    </source>
</evidence>
<accession>A0A8C4M6V1</accession>
<dbReference type="InterPro" id="IPR029314">
    <property type="entry name" value="FANCI_S4"/>
</dbReference>
<dbReference type="GO" id="GO:0070182">
    <property type="term" value="F:DNA polymerase binding"/>
    <property type="evidence" value="ECO:0007669"/>
    <property type="project" value="TreeGrafter"/>
</dbReference>
<dbReference type="InterPro" id="IPR029312">
    <property type="entry name" value="FANCI_HD2"/>
</dbReference>
<protein>
    <submittedName>
        <fullName evidence="7">FA complementation group I</fullName>
    </submittedName>
</protein>
<dbReference type="InterPro" id="IPR029308">
    <property type="entry name" value="FANCI_S1"/>
</dbReference>
<feature type="domain" description="FANCI solenoid 2" evidence="2">
    <location>
        <begin position="332"/>
        <end position="495"/>
    </location>
</feature>
<feature type="domain" description="FANCI solenoid 3" evidence="3">
    <location>
        <begin position="751"/>
        <end position="976"/>
    </location>
</feature>
<evidence type="ECO:0000259" key="4">
    <source>
        <dbReference type="Pfam" id="PF14678"/>
    </source>
</evidence>
<sequence length="1262" mass="142890">KLTVLTEIQLFFLNTPWIVATLRRLKIYTCCIQLVESGDLHKEVASEIIGLLMLEAHNFPGPLLVELANEFVGAIKEGSLMNGKSLELLPIILTALATKKENLAYGKGELNGEECKKQLINALCSGRWNQQYVIQLTSMFRDVPLTAEEMEFVMEKVLRMFSKLNLQEIPPLVYQLLVLSSKGSRKKVLEGIITFFSELDKQHNEELLDLVTVPSGELRHVEGTIILHIVFAIKLDCELGRELLKHLKAGQQGDLSNNICPFSIALLLSVTRIQRFEEQVFDLLKTLIVKSFKDLQLLQGSKFLQNLVPHRSSVSAMILEVVKNSVHSWDHVTQGLVELGFILMDLYGPKKIPDGRTIETSSSLSRMPNQQACKLGANILLETFKIHEIIRQEILEQVLNRVVTRASSPISHFLDLLSNIVMYAPLVLQSCSSKVTETFDYLSFLPLQTVQGLLKAVQPLLKVSMSMRDSLIIVLRKAMFASQLDARKSAVAGFLLLLKNFKVLGSLSSSQCSQSIGVSQVHVDVHSRYNSVANETFCLEIMDSLRRCIGQQADVRLMLYEGFYDVLRRNSQLANSIMQTLLSQLKQFYEPQSDVLPPLKLEACILTQGDQISLQEPLDYLLCCIQHCLAWYKSRVMPLQQEEEEEEEGFYQDLDDMLESITNRMIKSELEDFELVIAKSELILISLLLYVKVNHNILMLVLGDLFFLLHSKNKFEEVLSLFMCYKKLSDILNEKAGKGKTKAANKTNDSFLSLKFVSDLLTALFRDSTQSHEESLSVLRSSNEFMRYAVSVALQKVQQLKETGHVSGPDGQNPEKIFQNLCDITRVLLWRYTSIPTSVEESGKKEKGKSISLLCLEGLQKIFSAVQQFYQPRIHQFLRALDVTDKEGEEVEVSVNERAAFQIRQFQRSLLNLLSSQEEDFNSKEALLLVTVLSNLSKLLEPSSPQFVQMLSWTSKICKEYSWEDASFCKGLMNLLFSLHVLYKSPVILLRDLSQDIHGHLGDIDQDVEVEKTNHFAMVNLRTAAPTVCLLVLSQAEKVLEEVDWLITRLKGQVSQEIVSEEASSQATLPNHPIEKAIIMQLGTLLTFFHELVQTALPSGSCVDTLLKDLCKMYTILTALVRYYLQVCQSSGGIPKNMEKLVKLSGSHLTPLCYSFISYVQVSDSESVQNRSSSKKGLLIKSLTYTGEKKEKILRETKPIPNLIFAIEQYEKFLIHLSKKSKVNLMQHMKLSTSRDFKIKGNILDMVLREDEEEDEEVSACF</sequence>
<dbReference type="InterPro" id="IPR029310">
    <property type="entry name" value="FANCI_HD1"/>
</dbReference>
<dbReference type="Pfam" id="PF14680">
    <property type="entry name" value="FANCI_HD2"/>
    <property type="match status" value="1"/>
</dbReference>
<evidence type="ECO:0000313" key="7">
    <source>
        <dbReference type="Ensembl" id="ENSEASP00005022462.1"/>
    </source>
</evidence>
<evidence type="ECO:0000259" key="6">
    <source>
        <dbReference type="Pfam" id="PF14680"/>
    </source>
</evidence>
<proteinExistence type="predicted"/>
<dbReference type="Pfam" id="PF14677">
    <property type="entry name" value="FANCI_S3"/>
    <property type="match status" value="1"/>
</dbReference>
<reference evidence="7" key="1">
    <citation type="submission" date="2023-03" db="UniProtKB">
        <authorList>
            <consortium name="Ensembl"/>
        </authorList>
    </citation>
    <scope>IDENTIFICATION</scope>
</reference>
<dbReference type="GO" id="GO:0006281">
    <property type="term" value="P:DNA repair"/>
    <property type="evidence" value="ECO:0007669"/>
    <property type="project" value="InterPro"/>
</dbReference>